<dbReference type="GO" id="GO:0006955">
    <property type="term" value="P:immune response"/>
    <property type="evidence" value="ECO:0007669"/>
    <property type="project" value="TreeGrafter"/>
</dbReference>
<proteinExistence type="inferred from homology"/>
<reference evidence="13" key="3">
    <citation type="submission" date="2025-09" db="UniProtKB">
        <authorList>
            <consortium name="Ensembl"/>
        </authorList>
    </citation>
    <scope>IDENTIFICATION</scope>
</reference>
<keyword evidence="14" id="KW-1185">Reference proteome</keyword>
<dbReference type="Proteomes" id="UP000233100">
    <property type="component" value="Chromosome 4"/>
</dbReference>
<protein>
    <recommendedName>
        <fullName evidence="12">Ig-like domain-containing protein</fullName>
    </recommendedName>
</protein>
<dbReference type="InterPro" id="IPR003006">
    <property type="entry name" value="Ig/MHC_CS"/>
</dbReference>
<comment type="similarity">
    <text evidence="10">Belongs to the MHC class I family.</text>
</comment>
<dbReference type="AlphaFoldDB" id="A0A2K5U285"/>
<evidence type="ECO:0000256" key="11">
    <source>
        <dbReference type="SAM" id="Phobius"/>
    </source>
</evidence>
<dbReference type="SMART" id="SM00407">
    <property type="entry name" value="IGc1"/>
    <property type="match status" value="1"/>
</dbReference>
<dbReference type="InterPro" id="IPR037055">
    <property type="entry name" value="MHC_I-like_Ag-recog_sf"/>
</dbReference>
<dbReference type="GeneTree" id="ENSGT01120000271826"/>
<evidence type="ECO:0000256" key="8">
    <source>
        <dbReference type="ARBA" id="ARBA00023157"/>
    </source>
</evidence>
<dbReference type="PROSITE" id="PS00290">
    <property type="entry name" value="IG_MHC"/>
    <property type="match status" value="1"/>
</dbReference>
<dbReference type="InterPro" id="IPR011161">
    <property type="entry name" value="MHC_I-like_Ag-recog"/>
</dbReference>
<dbReference type="GO" id="GO:0005102">
    <property type="term" value="F:signaling receptor binding"/>
    <property type="evidence" value="ECO:0007669"/>
    <property type="project" value="TreeGrafter"/>
</dbReference>
<feature type="transmembrane region" description="Helical" evidence="11">
    <location>
        <begin position="185"/>
        <end position="206"/>
    </location>
</feature>
<keyword evidence="7 11" id="KW-0472">Membrane</keyword>
<dbReference type="GO" id="GO:0030670">
    <property type="term" value="C:phagocytic vesicle membrane"/>
    <property type="evidence" value="ECO:0007669"/>
    <property type="project" value="UniProtKB-ARBA"/>
</dbReference>
<name>A0A2K5U285_MACFA</name>
<evidence type="ECO:0000256" key="7">
    <source>
        <dbReference type="ARBA" id="ARBA00023136"/>
    </source>
</evidence>
<evidence type="ECO:0000256" key="5">
    <source>
        <dbReference type="ARBA" id="ARBA00022859"/>
    </source>
</evidence>
<dbReference type="InterPro" id="IPR011162">
    <property type="entry name" value="MHC_I/II-like_Ag-recog"/>
</dbReference>
<dbReference type="PANTHER" id="PTHR16675">
    <property type="entry name" value="MHC CLASS I-RELATED"/>
    <property type="match status" value="1"/>
</dbReference>
<evidence type="ECO:0000256" key="1">
    <source>
        <dbReference type="ARBA" id="ARBA00004167"/>
    </source>
</evidence>
<evidence type="ECO:0000259" key="12">
    <source>
        <dbReference type="PROSITE" id="PS50835"/>
    </source>
</evidence>
<reference evidence="13" key="2">
    <citation type="submission" date="2025-08" db="UniProtKB">
        <authorList>
            <consortium name="Ensembl"/>
        </authorList>
    </citation>
    <scope>IDENTIFICATION</scope>
</reference>
<dbReference type="PRINTS" id="PR01638">
    <property type="entry name" value="MHCCLASSI"/>
</dbReference>
<dbReference type="GO" id="GO:0001916">
    <property type="term" value="P:positive regulation of T cell mediated cytotoxicity"/>
    <property type="evidence" value="ECO:0007669"/>
    <property type="project" value="TreeGrafter"/>
</dbReference>
<evidence type="ECO:0000256" key="4">
    <source>
        <dbReference type="ARBA" id="ARBA00022729"/>
    </source>
</evidence>
<keyword evidence="4" id="KW-0732">Signal</keyword>
<dbReference type="Gene3D" id="2.60.40.10">
    <property type="entry name" value="Immunoglobulins"/>
    <property type="match status" value="1"/>
</dbReference>
<dbReference type="VEuPathDB" id="HostDB:ENSMFAG00000000580"/>
<keyword evidence="3 11" id="KW-0812">Transmembrane</keyword>
<dbReference type="FunFam" id="2.60.40.10:FF:000014">
    <property type="entry name" value="H-2 class I histocompatibility antigen, alpha chain"/>
    <property type="match status" value="1"/>
</dbReference>
<dbReference type="InterPro" id="IPR036179">
    <property type="entry name" value="Ig-like_dom_sf"/>
</dbReference>
<dbReference type="GO" id="GO:0009897">
    <property type="term" value="C:external side of plasma membrane"/>
    <property type="evidence" value="ECO:0007669"/>
    <property type="project" value="TreeGrafter"/>
</dbReference>
<dbReference type="InterPro" id="IPR003597">
    <property type="entry name" value="Ig_C1-set"/>
</dbReference>
<dbReference type="GO" id="GO:0042612">
    <property type="term" value="C:MHC class I protein complex"/>
    <property type="evidence" value="ECO:0007669"/>
    <property type="project" value="UniProtKB-KW"/>
</dbReference>
<dbReference type="GO" id="GO:0002486">
    <property type="term" value="P:antigen processing and presentation of endogenous peptide antigen via MHC class I via ER pathway, TAP-independent"/>
    <property type="evidence" value="ECO:0007669"/>
    <property type="project" value="TreeGrafter"/>
</dbReference>
<accession>A0A2K5U285</accession>
<dbReference type="FunFam" id="3.30.500.10:FF:000015">
    <property type="entry name" value="RT1 class I, M6, gene 1"/>
    <property type="match status" value="1"/>
</dbReference>
<dbReference type="Ensembl" id="ENSMFAT00000025146.2">
    <property type="protein sequence ID" value="ENSMFAP00000006460.2"/>
    <property type="gene ID" value="ENSMFAG00000058615.1"/>
</dbReference>
<evidence type="ECO:0000256" key="6">
    <source>
        <dbReference type="ARBA" id="ARBA00022989"/>
    </source>
</evidence>
<dbReference type="InterPro" id="IPR013783">
    <property type="entry name" value="Ig-like_fold"/>
</dbReference>
<dbReference type="InterPro" id="IPR001039">
    <property type="entry name" value="MHC_I_a_a1/a2"/>
</dbReference>
<evidence type="ECO:0000256" key="9">
    <source>
        <dbReference type="ARBA" id="ARBA00023180"/>
    </source>
</evidence>
<dbReference type="GO" id="GO:0005615">
    <property type="term" value="C:extracellular space"/>
    <property type="evidence" value="ECO:0007669"/>
    <property type="project" value="TreeGrafter"/>
</dbReference>
<dbReference type="Pfam" id="PF00129">
    <property type="entry name" value="MHC_I"/>
    <property type="match status" value="1"/>
</dbReference>
<keyword evidence="8" id="KW-1015">Disulfide bond</keyword>
<organism evidence="13 14">
    <name type="scientific">Macaca fascicularis</name>
    <name type="common">Crab-eating macaque</name>
    <name type="synonym">Cynomolgus monkey</name>
    <dbReference type="NCBI Taxonomy" id="9541"/>
    <lineage>
        <taxon>Eukaryota</taxon>
        <taxon>Metazoa</taxon>
        <taxon>Chordata</taxon>
        <taxon>Craniata</taxon>
        <taxon>Vertebrata</taxon>
        <taxon>Euteleostomi</taxon>
        <taxon>Mammalia</taxon>
        <taxon>Eutheria</taxon>
        <taxon>Euarchontoglires</taxon>
        <taxon>Primates</taxon>
        <taxon>Haplorrhini</taxon>
        <taxon>Catarrhini</taxon>
        <taxon>Cercopithecidae</taxon>
        <taxon>Cercopithecinae</taxon>
        <taxon>Macaca</taxon>
    </lineage>
</organism>
<dbReference type="GO" id="GO:0098553">
    <property type="term" value="C:lumenal side of endoplasmic reticulum membrane"/>
    <property type="evidence" value="ECO:0007669"/>
    <property type="project" value="UniProtKB-ARBA"/>
</dbReference>
<dbReference type="GO" id="GO:0042605">
    <property type="term" value="F:peptide antigen binding"/>
    <property type="evidence" value="ECO:0007669"/>
    <property type="project" value="TreeGrafter"/>
</dbReference>
<sequence>MYGCDLGPDGRFLRGDDQLAYDGRDYLALNEDLRSWTAADTAAQISRRKWEVTREAERVRAYLEDRCLEWLRRYLENRKETLQRADPPKTHVTHHPVSDHEATLRCWALGFHPVEITLTWQRDGEEQTQDTELVETGPAGDGTFQKWGAVVVPSGEEQRYMCHVQHEGLLEPLTPRWEQSSQPTILIAAIVAGLIVLGAVVTAVMWRKKSSGREGERSGA</sequence>
<feature type="domain" description="Ig-like" evidence="12">
    <location>
        <begin position="88"/>
        <end position="174"/>
    </location>
</feature>
<dbReference type="PANTHER" id="PTHR16675:SF270">
    <property type="entry name" value="HLA CLASS I HISTOCOMPATIBILITY ANTIGEN, B ALPHA CHAIN"/>
    <property type="match status" value="1"/>
</dbReference>
<dbReference type="GO" id="GO:0002476">
    <property type="term" value="P:antigen processing and presentation of endogenous peptide antigen via MHC class Ib"/>
    <property type="evidence" value="ECO:0007669"/>
    <property type="project" value="TreeGrafter"/>
</dbReference>
<evidence type="ECO:0000256" key="10">
    <source>
        <dbReference type="RuleBase" id="RU004439"/>
    </source>
</evidence>
<dbReference type="PROSITE" id="PS50835">
    <property type="entry name" value="IG_LIKE"/>
    <property type="match status" value="1"/>
</dbReference>
<reference evidence="13 14" key="1">
    <citation type="submission" date="2013-03" db="EMBL/GenBank/DDBJ databases">
        <authorList>
            <person name="Warren W."/>
            <person name="Wilson R.K."/>
        </authorList>
    </citation>
    <scope>NUCLEOTIDE SEQUENCE</scope>
</reference>
<dbReference type="Pfam" id="PF07654">
    <property type="entry name" value="C1-set"/>
    <property type="match status" value="1"/>
</dbReference>
<evidence type="ECO:0000313" key="13">
    <source>
        <dbReference type="Ensembl" id="ENSMFAP00000006460.2"/>
    </source>
</evidence>
<dbReference type="SUPFAM" id="SSF48726">
    <property type="entry name" value="Immunoglobulin"/>
    <property type="match status" value="1"/>
</dbReference>
<dbReference type="InterPro" id="IPR050208">
    <property type="entry name" value="MHC_class-I_related"/>
</dbReference>
<evidence type="ECO:0000256" key="2">
    <source>
        <dbReference type="ARBA" id="ARBA00022451"/>
    </source>
</evidence>
<dbReference type="InterPro" id="IPR007110">
    <property type="entry name" value="Ig-like_dom"/>
</dbReference>
<dbReference type="Gene3D" id="3.30.500.10">
    <property type="entry name" value="MHC class I-like antigen recognition-like"/>
    <property type="match status" value="1"/>
</dbReference>
<dbReference type="SUPFAM" id="SSF54452">
    <property type="entry name" value="MHC antigen-recognition domain"/>
    <property type="match status" value="1"/>
</dbReference>
<keyword evidence="5" id="KW-0391">Immunity</keyword>
<evidence type="ECO:0000313" key="14">
    <source>
        <dbReference type="Proteomes" id="UP000233100"/>
    </source>
</evidence>
<comment type="subcellular location">
    <subcellularLocation>
        <location evidence="1">Membrane</location>
        <topology evidence="1">Single-pass membrane protein</topology>
    </subcellularLocation>
</comment>
<keyword evidence="2" id="KW-0490">MHC I</keyword>
<keyword evidence="6 11" id="KW-1133">Transmembrane helix</keyword>
<keyword evidence="9" id="KW-0325">Glycoprotein</keyword>
<evidence type="ECO:0000256" key="3">
    <source>
        <dbReference type="ARBA" id="ARBA00022692"/>
    </source>
</evidence>